<reference evidence="1 2" key="1">
    <citation type="submission" date="2017-09" db="EMBL/GenBank/DDBJ databases">
        <title>Complete Genome Sequences of Two Strains of the Meat Spoilage Bacterium Brochothrix thermosphacta Isolated from Ground Chicken.</title>
        <authorList>
            <person name="Paoli G.C."/>
            <person name="Wijey C."/>
            <person name="Chen C.-Y."/>
            <person name="Nguyen L."/>
            <person name="Yan X."/>
            <person name="Irwin P.L."/>
        </authorList>
    </citation>
    <scope>NUCLEOTIDE SEQUENCE [LARGE SCALE GENOMIC DNA]</scope>
    <source>
        <strain evidence="1 2">BI</strain>
    </source>
</reference>
<dbReference type="EMBL" id="CP023483">
    <property type="protein sequence ID" value="ATF25941.1"/>
    <property type="molecule type" value="Genomic_DNA"/>
</dbReference>
<protein>
    <recommendedName>
        <fullName evidence="3">Abi family protein</fullName>
    </recommendedName>
</protein>
<keyword evidence="2" id="KW-1185">Reference proteome</keyword>
<evidence type="ECO:0000313" key="1">
    <source>
        <dbReference type="EMBL" id="ATF25941.1"/>
    </source>
</evidence>
<name>A0A291BXA8_BROTH</name>
<dbReference type="KEGG" id="bths:CNY62_05725"/>
<organism evidence="1 2">
    <name type="scientific">Brochothrix thermosphacta</name>
    <name type="common">Microbacterium thermosphactum</name>
    <dbReference type="NCBI Taxonomy" id="2756"/>
    <lineage>
        <taxon>Bacteria</taxon>
        <taxon>Bacillati</taxon>
        <taxon>Bacillota</taxon>
        <taxon>Bacilli</taxon>
        <taxon>Bacillales</taxon>
        <taxon>Listeriaceae</taxon>
        <taxon>Brochothrix</taxon>
    </lineage>
</organism>
<evidence type="ECO:0008006" key="3">
    <source>
        <dbReference type="Google" id="ProtNLM"/>
    </source>
</evidence>
<dbReference type="Pfam" id="PF07751">
    <property type="entry name" value="Abi_2"/>
    <property type="match status" value="1"/>
</dbReference>
<evidence type="ECO:0000313" key="2">
    <source>
        <dbReference type="Proteomes" id="UP000243591"/>
    </source>
</evidence>
<accession>A0A291BXA8</accession>
<dbReference type="AlphaFoldDB" id="A0A291BXA8"/>
<sequence length="327" mass="38259">MYVTKQDGCTLKIEEIKEHKIRYPKKDIITLLNALEVKGVKFSIVTKENAKKNLENLNYYYKLTVYKRNFNKSSEGKYLNLEFSYLGDIASVDMQLRYILAQFCLDIEHSLKTLLMKEVTENNNLDGYDIIEQFIQSTEKSHSPISKNSLFKKASHISNYQYALYNTHKDCPPVWAVLEIMSFGEFTRLLEFYLNRYPKKGLSVSSLRGLLAGVKRVRNMSMHSTPFLFDLSSNPLEHVNNCLVGYCFKLNIKKPYYKMKKIHDVICVLYMHDEFVKGQGSRVNRCEDLSSLVDRSTLRFHYLNQGSEIMKFFSTLRLILDNYDNKL</sequence>
<gene>
    <name evidence="1" type="ORF">CNY62_05725</name>
</gene>
<proteinExistence type="predicted"/>
<dbReference type="InterPro" id="IPR011664">
    <property type="entry name" value="Abi_system_AbiD/AbiF-like"/>
</dbReference>
<dbReference type="Proteomes" id="UP000243591">
    <property type="component" value="Chromosome"/>
</dbReference>